<evidence type="ECO:0000313" key="1">
    <source>
        <dbReference type="EMBL" id="EJB06071.1"/>
    </source>
</evidence>
<name>I9XAQ7_RHILT</name>
<dbReference type="Proteomes" id="UP000005092">
    <property type="component" value="Unassembled WGS sequence"/>
</dbReference>
<organism evidence="1 2">
    <name type="scientific">Rhizobium leguminosarum bv. trifolii WSM597</name>
    <dbReference type="NCBI Taxonomy" id="754764"/>
    <lineage>
        <taxon>Bacteria</taxon>
        <taxon>Pseudomonadati</taxon>
        <taxon>Pseudomonadota</taxon>
        <taxon>Alphaproteobacteria</taxon>
        <taxon>Hyphomicrobiales</taxon>
        <taxon>Rhizobiaceae</taxon>
        <taxon>Rhizobium/Agrobacterium group</taxon>
        <taxon>Rhizobium</taxon>
    </lineage>
</organism>
<reference evidence="1 2" key="1">
    <citation type="submission" date="2012-02" db="EMBL/GenBank/DDBJ databases">
        <title>Improved High-Quality Draft Sequence of Rhizobium leguminosarum bv. trifolii WSM597.</title>
        <authorList>
            <consortium name="US DOE Joint Genome Institute"/>
            <person name="Lucas S."/>
            <person name="Han J."/>
            <person name="Lapidus A."/>
            <person name="Cheng J.-F."/>
            <person name="Goodwin L."/>
            <person name="Pitluck S."/>
            <person name="Peters L."/>
            <person name="Ovchinnikova G."/>
            <person name="Held B."/>
            <person name="Detter J.C."/>
            <person name="Han C."/>
            <person name="Tapia R."/>
            <person name="Land M."/>
            <person name="Hauser L."/>
            <person name="Kyrpides N."/>
            <person name="Ivanova N."/>
            <person name="Pagani I."/>
            <person name="Brau L."/>
            <person name="Yates R."/>
            <person name="O'Hara G."/>
            <person name="Rui T."/>
            <person name="Howieson J."/>
            <person name="Reeve W."/>
            <person name="Woyke T."/>
        </authorList>
    </citation>
    <scope>NUCLEOTIDE SEQUENCE [LARGE SCALE GENOMIC DNA]</scope>
    <source>
        <strain evidence="1 2">WSM597</strain>
    </source>
</reference>
<gene>
    <name evidence="1" type="ORF">Rleg9DRAFT_4984</name>
</gene>
<accession>I9XAQ7</accession>
<protein>
    <submittedName>
        <fullName evidence="1">Uncharacterized protein</fullName>
    </submittedName>
</protein>
<sequence length="67" mass="7223">MKLTNSLAALPQHSLGFNGFLCGRLNALTDLLRTAVRASSNITLLLGGAVITVDIENRQWHLSQCST</sequence>
<dbReference type="EMBL" id="JH719381">
    <property type="protein sequence ID" value="EJB06071.1"/>
    <property type="molecule type" value="Genomic_DNA"/>
</dbReference>
<proteinExistence type="predicted"/>
<dbReference type="HOGENOM" id="CLU_2809477_0_0_5"/>
<dbReference type="AlphaFoldDB" id="I9XAQ7"/>
<evidence type="ECO:0000313" key="2">
    <source>
        <dbReference type="Proteomes" id="UP000005092"/>
    </source>
</evidence>